<proteinExistence type="predicted"/>
<gene>
    <name evidence="2" type="ORF">Celaphus_00018910</name>
</gene>
<dbReference type="Proteomes" id="UP000242450">
    <property type="component" value="Chromosome 28"/>
</dbReference>
<accession>A0A212C6C0</accession>
<protein>
    <submittedName>
        <fullName evidence="2">Uncharacterized protein</fullName>
    </submittedName>
</protein>
<comment type="caution">
    <text evidence="2">The sequence shown here is derived from an EMBL/GenBank/DDBJ whole genome shotgun (WGS) entry which is preliminary data.</text>
</comment>
<feature type="region of interest" description="Disordered" evidence="1">
    <location>
        <begin position="267"/>
        <end position="291"/>
    </location>
</feature>
<name>A0A212C6C0_CEREH</name>
<evidence type="ECO:0000256" key="1">
    <source>
        <dbReference type="SAM" id="MobiDB-lite"/>
    </source>
</evidence>
<evidence type="ECO:0000313" key="2">
    <source>
        <dbReference type="EMBL" id="OWK01492.1"/>
    </source>
</evidence>
<dbReference type="EMBL" id="MKHE01000028">
    <property type="protein sequence ID" value="OWK01492.1"/>
    <property type="molecule type" value="Genomic_DNA"/>
</dbReference>
<evidence type="ECO:0000313" key="3">
    <source>
        <dbReference type="Proteomes" id="UP000242450"/>
    </source>
</evidence>
<reference evidence="2 3" key="1">
    <citation type="journal article" date="2018" name="Mol. Genet. Genomics">
        <title>The red deer Cervus elaphus genome CerEla1.0: sequencing, annotating, genes, and chromosomes.</title>
        <authorList>
            <person name="Bana N.A."/>
            <person name="Nyiri A."/>
            <person name="Nagy J."/>
            <person name="Frank K."/>
            <person name="Nagy T."/>
            <person name="Steger V."/>
            <person name="Schiller M."/>
            <person name="Lakatos P."/>
            <person name="Sugar L."/>
            <person name="Horn P."/>
            <person name="Barta E."/>
            <person name="Orosz L."/>
        </authorList>
    </citation>
    <scope>NUCLEOTIDE SEQUENCE [LARGE SCALE GENOMIC DNA]</scope>
    <source>
        <strain evidence="2">Hungarian</strain>
    </source>
</reference>
<organism evidence="2 3">
    <name type="scientific">Cervus elaphus hippelaphus</name>
    <name type="common">European red deer</name>
    <dbReference type="NCBI Taxonomy" id="46360"/>
    <lineage>
        <taxon>Eukaryota</taxon>
        <taxon>Metazoa</taxon>
        <taxon>Chordata</taxon>
        <taxon>Craniata</taxon>
        <taxon>Vertebrata</taxon>
        <taxon>Euteleostomi</taxon>
        <taxon>Mammalia</taxon>
        <taxon>Eutheria</taxon>
        <taxon>Laurasiatheria</taxon>
        <taxon>Artiodactyla</taxon>
        <taxon>Ruminantia</taxon>
        <taxon>Pecora</taxon>
        <taxon>Cervidae</taxon>
        <taxon>Cervinae</taxon>
        <taxon>Cervus</taxon>
    </lineage>
</organism>
<sequence>MGKAVGNKKQMIGKRESSHSMALRIKSENILEVTMKSVLHNAHISLESSNFDDILEQRDVYKICAQTTNTDEEGREKQRTRAATAPDKSLIDRWLAENKGTATAHKAELWDYSKHTEIIMKCSVQRITIQISYLDSFNVYLYSDEDYENTKSADKGKWLCNRMESEQAADCYSAWERTIDSKKIIAVGKNRHALQLQNQSKTDKGKKMNVTEKEEAACLSIDAMNGFDHLWILERSGTEWSNLEYQETINLKVFNVVPLPNSDHYEEVNESRHRAEHQSTDAPGEENRLRETKEKRINKFNKDIDDYCQSSCITSRIRRFKGQKPKLVYIYQETVTDRYIVEIYLEIMGTLLVPTICLHSHVAPEDLNIPHDQTVKENKQLIKQVGSDDASLRTRKEDKERLLVALLSASDSRNLLNLLFAQFLSFIKGGKTQFTTSEDWDKFTYSYMTWADQKTDEWTGERRMDKEQKAKKRNESSRHFNFLTPISTGYITVSGFNDNSHTLLTNTVDKDVKTHLIGKPSDRFSRHTTLTPSITFRVEVYKDANNSSYLCFDICLLLFIPKVEQTNHEKTKAPEDGRLTTRKSSCSLCLAPFSLSFTMVIAQTAQRTCHKAYCDRNLKGRGVHTVRAGFETGVVKTTRVGQDKKKFNCILKREYKTALFARYCVRIPARTKERGTDTASEMLTFILISNNKGSQKNETCGSPVSETHAKSFLEKSFRESEEETSYKEEKCIERTGLNPIKLHPLDDFFSDQHKNDDKVAKWHYNKLILKYQQNEHFEQADKMGDEMLTDVQDVDWALYPTLGFLICLEMDVTTANSSFSKFRKGKDGATRQPSVLHSHVGGSRLGSDLEILSNSSATDKEAAIDKKMYSAHQKDVSVWRVHSVEVSTPLADLLRSILPTTLLVVLGGGGCSFAEDCTDLKAHLGIYMRLNAFNQDQKHEELEGMDLKDSFLSYPTRKLSPNRNHQPCVIASKEYKHLYLHDRSPMRISALKNVFVPTSIWGKNIAFNHSDMACGTQWIKQEMTDAIAKVSKDAILCMLFLKIVKLHIMHPSHSNFHVVSTTTHYLLFCWALLALLAFATRLNKPACSGPWTRDPGFEIRSSACCSGASLSGKAVSNRGNLRPCRSNFLPRAGLPRFQLYIFRQELNTSPPHPPRLTPLTVAETGIRYGWQPWRSAKNSDLNLASPDTTVEEGTSILGAKPILKTVKQSDEDCQLRVSDQMPETNDLSDSWDESLGAGCSHGTPNYSSSHHLFSGAAAPCQSSPITRLTLSGLNLSPEQSIAAAFSAASWWPLGFTGAAHPLVWPSMRMAGRMWLQMMQLTVTPAVAGVSCLLEKRRGCWIGSKTNNESQAYPWQKIHSGPRTQPWRHPAFCEEASPLVTKPSKTLCSPWSSPHPKLTPEVWLFSALASCLSATYLQVTPLNLLPQLSLHCSCDVHSPVAFQPEMRSSDLASQQLAQRGKKRLALGDRLEHLEIPHTFRLSLSCLGASSS</sequence>
<keyword evidence="3" id="KW-1185">Reference proteome</keyword>